<gene>
    <name evidence="9" type="primary">LOC106459343</name>
</gene>
<reference evidence="9" key="1">
    <citation type="submission" date="2025-08" db="UniProtKB">
        <authorList>
            <consortium name="RefSeq"/>
        </authorList>
    </citation>
    <scope>IDENTIFICATION</scope>
    <source>
        <tissue evidence="9">Muscle</tissue>
    </source>
</reference>
<dbReference type="SUPFAM" id="SSF51730">
    <property type="entry name" value="FAD-linked oxidoreductase"/>
    <property type="match status" value="1"/>
</dbReference>
<dbReference type="PANTHER" id="PTHR13914">
    <property type="entry name" value="PROLINE OXIDASE"/>
    <property type="match status" value="1"/>
</dbReference>
<dbReference type="EC" id="1.5.5.2" evidence="5"/>
<keyword evidence="8" id="KW-1185">Reference proteome</keyword>
<comment type="pathway">
    <text evidence="1">Amino-acid degradation; L-proline degradation into L-glutamate; L-glutamate from L-proline: step 1/2.</text>
</comment>
<feature type="region of interest" description="Disordered" evidence="6">
    <location>
        <begin position="49"/>
        <end position="69"/>
    </location>
</feature>
<evidence type="ECO:0000259" key="7">
    <source>
        <dbReference type="Pfam" id="PF01619"/>
    </source>
</evidence>
<evidence type="ECO:0000313" key="8">
    <source>
        <dbReference type="Proteomes" id="UP000694941"/>
    </source>
</evidence>
<comment type="similarity">
    <text evidence="2 5">Belongs to the proline oxidase family.</text>
</comment>
<evidence type="ECO:0000256" key="3">
    <source>
        <dbReference type="ARBA" id="ARBA00023002"/>
    </source>
</evidence>
<dbReference type="InterPro" id="IPR029041">
    <property type="entry name" value="FAD-linked_oxidoreductase-like"/>
</dbReference>
<evidence type="ECO:0000256" key="4">
    <source>
        <dbReference type="ARBA" id="ARBA00023062"/>
    </source>
</evidence>
<protein>
    <recommendedName>
        <fullName evidence="5">Proline dehydrogenase</fullName>
        <ecNumber evidence="5">1.5.5.2</ecNumber>
    </recommendedName>
</protein>
<keyword evidence="5" id="KW-0274">FAD</keyword>
<name>A0ABM1B442_LIMPO</name>
<dbReference type="InterPro" id="IPR002872">
    <property type="entry name" value="Proline_DH_dom"/>
</dbReference>
<comment type="cofactor">
    <cofactor evidence="5">
        <name>FAD</name>
        <dbReference type="ChEBI" id="CHEBI:57692"/>
    </cofactor>
</comment>
<dbReference type="Gene3D" id="3.20.20.220">
    <property type="match status" value="2"/>
</dbReference>
<dbReference type="PANTHER" id="PTHR13914:SF0">
    <property type="entry name" value="PROLINE DEHYDROGENASE 1, MITOCHONDRIAL"/>
    <property type="match status" value="1"/>
</dbReference>
<dbReference type="Proteomes" id="UP000694941">
    <property type="component" value="Unplaced"/>
</dbReference>
<keyword evidence="3 5" id="KW-0560">Oxidoreductase</keyword>
<organism evidence="8 9">
    <name type="scientific">Limulus polyphemus</name>
    <name type="common">Atlantic horseshoe crab</name>
    <dbReference type="NCBI Taxonomy" id="6850"/>
    <lineage>
        <taxon>Eukaryota</taxon>
        <taxon>Metazoa</taxon>
        <taxon>Ecdysozoa</taxon>
        <taxon>Arthropoda</taxon>
        <taxon>Chelicerata</taxon>
        <taxon>Merostomata</taxon>
        <taxon>Xiphosura</taxon>
        <taxon>Limulidae</taxon>
        <taxon>Limulus</taxon>
    </lineage>
</organism>
<evidence type="ECO:0000256" key="5">
    <source>
        <dbReference type="RuleBase" id="RU364054"/>
    </source>
</evidence>
<dbReference type="RefSeq" id="XP_013774417.1">
    <property type="nucleotide sequence ID" value="XM_013918963.1"/>
</dbReference>
<dbReference type="Pfam" id="PF01619">
    <property type="entry name" value="Pro_dh"/>
    <property type="match status" value="1"/>
</dbReference>
<keyword evidence="5" id="KW-0285">Flavoprotein</keyword>
<keyword evidence="4 5" id="KW-0642">Proline metabolism</keyword>
<feature type="domain" description="Proline dehydrogenase" evidence="7">
    <location>
        <begin position="149"/>
        <end position="596"/>
    </location>
</feature>
<feature type="compositionally biased region" description="Basic and acidic residues" evidence="6">
    <location>
        <begin position="56"/>
        <end position="69"/>
    </location>
</feature>
<proteinExistence type="inferred from homology"/>
<dbReference type="GeneID" id="106459343"/>
<dbReference type="InterPro" id="IPR015659">
    <property type="entry name" value="Proline_oxidase"/>
</dbReference>
<evidence type="ECO:0000256" key="2">
    <source>
        <dbReference type="ARBA" id="ARBA00005869"/>
    </source>
</evidence>
<evidence type="ECO:0000313" key="9">
    <source>
        <dbReference type="RefSeq" id="XP_013774417.1"/>
    </source>
</evidence>
<comment type="catalytic activity">
    <reaction evidence="5">
        <text>L-proline + a quinone = (S)-1-pyrroline-5-carboxylate + a quinol + H(+)</text>
        <dbReference type="Rhea" id="RHEA:23784"/>
        <dbReference type="ChEBI" id="CHEBI:15378"/>
        <dbReference type="ChEBI" id="CHEBI:17388"/>
        <dbReference type="ChEBI" id="CHEBI:24646"/>
        <dbReference type="ChEBI" id="CHEBI:60039"/>
        <dbReference type="ChEBI" id="CHEBI:132124"/>
        <dbReference type="EC" id="1.5.5.2"/>
    </reaction>
</comment>
<evidence type="ECO:0000256" key="6">
    <source>
        <dbReference type="SAM" id="MobiDB-lite"/>
    </source>
</evidence>
<accession>A0ABM1B442</accession>
<evidence type="ECO:0000256" key="1">
    <source>
        <dbReference type="ARBA" id="ARBA00004739"/>
    </source>
</evidence>
<sequence>MAIVGVVRAVSKSTKIGIRYILGTTNVKSPFISYHSSVRLKSSPTTVVSPDATVDTARKSNEETPPERDPLDLTFENTQAAYKSKKTWELVRGLLVLKLSSYPYLVENHEKLLGLAQRILGKRLFQLLMKLTFYGHFVAGKDAQDIKPTIECLGSFGVKSILDYSAEEDLSEEEAKEAEMASCISAADETKSKDPSRMKQFQVYEQFADRRKYNVTARTYFYLSEAQCERNVDTFLKCIDAVAGATKSTGLAAIKMTALGRPQVLIQLSEVIVNTRKYFKEVTGTQKNMIMSNVKPSYIEHKLDDMHVNTHQDEVVKWLQQMDYDKKGLMNIFSWSDLVDMNYVLSELFKVPSIKTGRMEPLIRALTDEEEEMFKNMMRRLHYIAQVAREKDVRVMIDAEQTYFQPAISRITMELMRKYNKEKAIIFNTYQCYLKEAYNNVVLDLELAKRQGIFFGAKLVRGAYMEQERLRAKQGGYEDPINPTYEATSDMYERTLNEIMHQIITRGDRKIAIMVATHNEDTVRFTVNKMKELGIKPDEKLVCFGQLYGMCDQISFPLGQSGYSVYKYVPYGPVQEVLPYLSRRARENSSLLSKLNKERYLLRTEIIRRIKSGQVFHTPKGNYTPV</sequence>
<comment type="function">
    <text evidence="5">Converts proline to delta-1-pyrroline-5-carboxylate.</text>
</comment>